<dbReference type="AlphaFoldDB" id="A0A8B7MYS7"/>
<accession>A0A8B7MYS7</accession>
<dbReference type="GO" id="GO:0047017">
    <property type="term" value="F:prostaglandin F synthase activity"/>
    <property type="evidence" value="ECO:0007669"/>
    <property type="project" value="TreeGrafter"/>
</dbReference>
<gene>
    <name evidence="5" type="primary">LOC108664354</name>
</gene>
<dbReference type="GO" id="GO:0001516">
    <property type="term" value="P:prostaglandin biosynthetic process"/>
    <property type="evidence" value="ECO:0007669"/>
    <property type="project" value="TreeGrafter"/>
</dbReference>
<comment type="subcellular location">
    <subcellularLocation>
        <location evidence="1">Cytoplasm</location>
    </subcellularLocation>
</comment>
<organism evidence="4 5">
    <name type="scientific">Hyalella azteca</name>
    <name type="common">Amphipod</name>
    <dbReference type="NCBI Taxonomy" id="294128"/>
    <lineage>
        <taxon>Eukaryota</taxon>
        <taxon>Metazoa</taxon>
        <taxon>Ecdysozoa</taxon>
        <taxon>Arthropoda</taxon>
        <taxon>Crustacea</taxon>
        <taxon>Multicrustacea</taxon>
        <taxon>Malacostraca</taxon>
        <taxon>Eumalacostraca</taxon>
        <taxon>Peracarida</taxon>
        <taxon>Amphipoda</taxon>
        <taxon>Senticaudata</taxon>
        <taxon>Talitrida</taxon>
        <taxon>Talitroidea</taxon>
        <taxon>Hyalellidae</taxon>
        <taxon>Hyalella</taxon>
    </lineage>
</organism>
<dbReference type="Proteomes" id="UP000694843">
    <property type="component" value="Unplaced"/>
</dbReference>
<dbReference type="KEGG" id="hazt:108664354"/>
<dbReference type="InterPro" id="IPR032801">
    <property type="entry name" value="PXL2A/B/C"/>
</dbReference>
<evidence type="ECO:0000256" key="2">
    <source>
        <dbReference type="ARBA" id="ARBA00022490"/>
    </source>
</evidence>
<dbReference type="Pfam" id="PF13911">
    <property type="entry name" value="AhpC-TSA_2"/>
    <property type="match status" value="1"/>
</dbReference>
<evidence type="ECO:0000256" key="3">
    <source>
        <dbReference type="ARBA" id="ARBA00023002"/>
    </source>
</evidence>
<proteinExistence type="predicted"/>
<reference evidence="5" key="1">
    <citation type="submission" date="2025-08" db="UniProtKB">
        <authorList>
            <consortium name="RefSeq"/>
        </authorList>
    </citation>
    <scope>IDENTIFICATION</scope>
    <source>
        <tissue evidence="5">Whole organism</tissue>
    </source>
</reference>
<dbReference type="GO" id="GO:0005737">
    <property type="term" value="C:cytoplasm"/>
    <property type="evidence" value="ECO:0007669"/>
    <property type="project" value="UniProtKB-SubCell"/>
</dbReference>
<dbReference type="OrthoDB" id="40334at2759"/>
<dbReference type="GeneID" id="108664354"/>
<evidence type="ECO:0000313" key="4">
    <source>
        <dbReference type="Proteomes" id="UP000694843"/>
    </source>
</evidence>
<name>A0A8B7MYS7_HYAAZ</name>
<keyword evidence="4" id="KW-1185">Reference proteome</keyword>
<dbReference type="PANTHER" id="PTHR28630:SF29">
    <property type="entry name" value="PROSTAMIDE_PROSTAGLANDIN F SYNTHASE"/>
    <property type="match status" value="1"/>
</dbReference>
<keyword evidence="3" id="KW-0560">Oxidoreductase</keyword>
<keyword evidence="2" id="KW-0963">Cytoplasm</keyword>
<protein>
    <submittedName>
        <fullName evidence="5">Prostamide/prostaglandin F synthase</fullName>
    </submittedName>
</protein>
<evidence type="ECO:0000313" key="5">
    <source>
        <dbReference type="RefSeq" id="XP_018006418.1"/>
    </source>
</evidence>
<feature type="non-terminal residue" evidence="5">
    <location>
        <position position="1"/>
    </location>
</feature>
<dbReference type="OMA" id="QNIDGNM"/>
<evidence type="ECO:0000256" key="1">
    <source>
        <dbReference type="ARBA" id="ARBA00004496"/>
    </source>
</evidence>
<sequence length="167" mass="17480">LFCRLAAKELSQLQPTLQAANVRLLAVGLEDVGLDDFLAGNYFAGEVVVDIDQRCYKALGFRKMNIFSLGPALLAKVARDAISKGKAAGIKNDLKGDGFQNGGLIVVPAGGSKVLYEYRQENPADHAPNSDILQALGISEAAVVPPVAAPAPSRAAECTDVCGMPAK</sequence>
<dbReference type="PANTHER" id="PTHR28630">
    <property type="match status" value="1"/>
</dbReference>
<dbReference type="RefSeq" id="XP_018006418.1">
    <property type="nucleotide sequence ID" value="XM_018150929.2"/>
</dbReference>